<dbReference type="EMBL" id="CM042047">
    <property type="protein sequence ID" value="KAI3771259.1"/>
    <property type="molecule type" value="Genomic_DNA"/>
</dbReference>
<comment type="caution">
    <text evidence="1">The sequence shown here is derived from an EMBL/GenBank/DDBJ whole genome shotgun (WGS) entry which is preliminary data.</text>
</comment>
<evidence type="ECO:0000313" key="1">
    <source>
        <dbReference type="EMBL" id="KAI3771259.1"/>
    </source>
</evidence>
<keyword evidence="2" id="KW-1185">Reference proteome</keyword>
<organism evidence="1 2">
    <name type="scientific">Arctium lappa</name>
    <name type="common">Greater burdock</name>
    <name type="synonym">Lappa major</name>
    <dbReference type="NCBI Taxonomy" id="4217"/>
    <lineage>
        <taxon>Eukaryota</taxon>
        <taxon>Viridiplantae</taxon>
        <taxon>Streptophyta</taxon>
        <taxon>Embryophyta</taxon>
        <taxon>Tracheophyta</taxon>
        <taxon>Spermatophyta</taxon>
        <taxon>Magnoliopsida</taxon>
        <taxon>eudicotyledons</taxon>
        <taxon>Gunneridae</taxon>
        <taxon>Pentapetalae</taxon>
        <taxon>asterids</taxon>
        <taxon>campanulids</taxon>
        <taxon>Asterales</taxon>
        <taxon>Asteraceae</taxon>
        <taxon>Carduoideae</taxon>
        <taxon>Cardueae</taxon>
        <taxon>Arctiinae</taxon>
        <taxon>Arctium</taxon>
    </lineage>
</organism>
<name>A0ACB9FJI1_ARCLA</name>
<reference evidence="1 2" key="2">
    <citation type="journal article" date="2022" name="Mol. Ecol. Resour.">
        <title>The genomes of chicory, endive, great burdock and yacon provide insights into Asteraceae paleo-polyploidization history and plant inulin production.</title>
        <authorList>
            <person name="Fan W."/>
            <person name="Wang S."/>
            <person name="Wang H."/>
            <person name="Wang A."/>
            <person name="Jiang F."/>
            <person name="Liu H."/>
            <person name="Zhao H."/>
            <person name="Xu D."/>
            <person name="Zhang Y."/>
        </authorList>
    </citation>
    <scope>NUCLEOTIDE SEQUENCE [LARGE SCALE GENOMIC DNA]</scope>
    <source>
        <strain evidence="2">cv. Niubang</strain>
    </source>
</reference>
<reference evidence="2" key="1">
    <citation type="journal article" date="2022" name="Mol. Ecol. Resour.">
        <title>The genomes of chicory, endive, great burdock and yacon provide insights into Asteraceae palaeo-polyploidization history and plant inulin production.</title>
        <authorList>
            <person name="Fan W."/>
            <person name="Wang S."/>
            <person name="Wang H."/>
            <person name="Wang A."/>
            <person name="Jiang F."/>
            <person name="Liu H."/>
            <person name="Zhao H."/>
            <person name="Xu D."/>
            <person name="Zhang Y."/>
        </authorList>
    </citation>
    <scope>NUCLEOTIDE SEQUENCE [LARGE SCALE GENOMIC DNA]</scope>
    <source>
        <strain evidence="2">cv. Niubang</strain>
    </source>
</reference>
<dbReference type="Proteomes" id="UP001055879">
    <property type="component" value="Linkage Group LG01"/>
</dbReference>
<evidence type="ECO:0000313" key="2">
    <source>
        <dbReference type="Proteomes" id="UP001055879"/>
    </source>
</evidence>
<sequence>MVLGFGTSSTDAFVVFTIGELLASVQLKDIVGVPTSKRTQEQVPSLGIPLSILEDHPKLDLTTDGANEVDQNHHGLFLDMTTAVIIAEKDGVSVKNEDGYDSRR</sequence>
<proteinExistence type="predicted"/>
<protein>
    <submittedName>
        <fullName evidence="1">Uncharacterized protein</fullName>
    </submittedName>
</protein>
<gene>
    <name evidence="1" type="ORF">L6452_02419</name>
</gene>
<accession>A0ACB9FJI1</accession>